<dbReference type="RefSeq" id="WP_067475376.1">
    <property type="nucleotide sequence ID" value="NZ_CP015961.1"/>
</dbReference>
<reference evidence="1 2" key="1">
    <citation type="submission" date="2016-06" db="EMBL/GenBank/DDBJ databases">
        <title>Complete genome sequence of a saline-alkali tolerant type strain Dietzia timorensis ID05-A0528T.</title>
        <authorList>
            <person name="Wu X."/>
        </authorList>
    </citation>
    <scope>NUCLEOTIDE SEQUENCE [LARGE SCALE GENOMIC DNA]</scope>
    <source>
        <strain evidence="1 2">ID05-A0528</strain>
    </source>
</reference>
<name>A0A173LFG1_9ACTN</name>
<gene>
    <name evidence="1" type="ORF">BJL86_0144</name>
</gene>
<organism evidence="1 2">
    <name type="scientific">Dietzia timorensis</name>
    <dbReference type="NCBI Taxonomy" id="499555"/>
    <lineage>
        <taxon>Bacteria</taxon>
        <taxon>Bacillati</taxon>
        <taxon>Actinomycetota</taxon>
        <taxon>Actinomycetes</taxon>
        <taxon>Mycobacteriales</taxon>
        <taxon>Dietziaceae</taxon>
        <taxon>Dietzia</taxon>
    </lineage>
</organism>
<dbReference type="EMBL" id="CP015961">
    <property type="protein sequence ID" value="ANI90955.1"/>
    <property type="molecule type" value="Genomic_DNA"/>
</dbReference>
<dbReference type="InterPro" id="IPR036689">
    <property type="entry name" value="ESAT-6-like_sf"/>
</dbReference>
<evidence type="ECO:0000313" key="1">
    <source>
        <dbReference type="EMBL" id="ANI90955.1"/>
    </source>
</evidence>
<protein>
    <submittedName>
        <fullName evidence="1">Uncharacterized protein</fullName>
    </submittedName>
</protein>
<dbReference type="KEGG" id="dtm:BJL86_0144"/>
<evidence type="ECO:0000313" key="2">
    <source>
        <dbReference type="Proteomes" id="UP000186104"/>
    </source>
</evidence>
<dbReference type="Proteomes" id="UP000186104">
    <property type="component" value="Chromosome"/>
</dbReference>
<sequence length="345" mass="35948">MSPAADNPALADLVSWTPTCLRDEAAALDTALENIAIAREDLASTLESLPGVWTGISADAVRNALVRERRYVDVLEKVFLGLRRCYNDAYQDISISRDTFTTVLSGFESEGFSVDHGQPAAGPITVSTVAAARSDSGADASRLAAAERAAESIARAARAVLDADSRHAEAIATLVADSDGVSARPPAANPEPLATARDEKHLTPHRYGSNGLLGPTATQLAINGLALAPYTGTSILVGDLMLDMAENRSPFGEALVDAFGAKLSGRVGKTLGSGLYLAGADKAGYAVGEIFGPAMVGGEIDAVLDATVGAAGRSIDERWGTQLFGPHTNEQLARRALRDQEKYGG</sequence>
<dbReference type="AlphaFoldDB" id="A0A173LFG1"/>
<accession>A0A173LFG1</accession>
<dbReference type="SUPFAM" id="SSF140453">
    <property type="entry name" value="EsxAB dimer-like"/>
    <property type="match status" value="1"/>
</dbReference>
<dbReference type="STRING" id="499555.BJL86_0144"/>
<proteinExistence type="predicted"/>
<keyword evidence="2" id="KW-1185">Reference proteome</keyword>